<dbReference type="CDD" id="cd00882">
    <property type="entry name" value="Ras_like_GTPase"/>
    <property type="match status" value="1"/>
</dbReference>
<evidence type="ECO:0000259" key="3">
    <source>
        <dbReference type="Pfam" id="PF16095"/>
    </source>
</evidence>
<dbReference type="Gene3D" id="3.40.50.300">
    <property type="entry name" value="P-loop containing nucleotide triphosphate hydrolases"/>
    <property type="match status" value="1"/>
</dbReference>
<evidence type="ECO:0000256" key="1">
    <source>
        <dbReference type="ARBA" id="ARBA00022737"/>
    </source>
</evidence>
<reference evidence="4" key="1">
    <citation type="submission" date="2021-01" db="EMBL/GenBank/DDBJ databases">
        <title>Whole genome shotgun sequence of Dactylosporangium siamense NBRC 106093.</title>
        <authorList>
            <person name="Komaki H."/>
            <person name="Tamura T."/>
        </authorList>
    </citation>
    <scope>NUCLEOTIDE SEQUENCE</scope>
    <source>
        <strain evidence="4">NBRC 106093</strain>
    </source>
</reference>
<dbReference type="Proteomes" id="UP000660611">
    <property type="component" value="Unassembled WGS sequence"/>
</dbReference>
<comment type="caution">
    <text evidence="4">The sequence shown here is derived from an EMBL/GenBank/DDBJ whole genome shotgun (WGS) entry which is preliminary data.</text>
</comment>
<accession>A0A919PWG6</accession>
<sequence>MTEAPAGAGRTRMDRIAALLPGIEDRVGPHGLQGREIADLLWLEAQRREPPPLPVPGATEDPVDPSGGSEREPPADTTVKVPEPPPAIPVEYAGPGERRGAAPASVVTPVESPPLPEALSLDRALRPLRRSVPVRGRTVLDESQTAHQSADARRIVPVLVPVAERWLELSIVVDASPSMAVWREAVDELIRVTARNGAFRDVRAWSMDVRTGRLQRYGRRPSGDVQVYRPQEMIRPDGRRLMLVVTDGVDGGWLGRPIAEVLERWRVAGPVAVLDLLPERLWGRGALATRDVWWSGTDRRDGAVAARPCDDDPFGAFDGFRSLDVPVLGLDHGSLSAWATMLTSGGTVAGATLITPVGPGPETPQAPPPVSVEALLDRFRFASQPAIDLAARLAMVQLTLPVMRLIQRTLPHVTTAHLAEVFLSGLLERVTPQRPDEDPDAVAYDFAAGVRPLLKNMISRQEEYDLKVVLRRAPASLGGSLLVPDEHGDATYPEDGDEITRVRPESVTGDVIGTPLGEGAAMLVGDRRSGKTTLGMRLMADGAPPGQPDATHGSRYRWRLRAPGTQAELVLNVTEFDRFLAPAREAVVVYVFDGSVPLPYGDLLETVDRIRRPGTAHLIVVATHTAADLPDPFGPEIQDLAGELGIPLHKVNEVTGWGVPELRDRIAAVAAQLPRIHRRVPESWLAARSRLLALREDLPHMSMGKVREHCAAAGVPPGESDRVVDLMEDVDLLLRVPDGAFKDTVLLEPVWLSDAAGRLAADADTRYAGGVLDRRRLGQIWTAPRFPEPDHPYLIALLHRLELIRPLADSLRFDLVDDLLPKDSPPDLSVLPRLTEFRVQCRASIRDMVGFLAVRHRDDATVLPSRIGVRLQDVARRPGTLAAVTMHGSDRLVVEVWDDQPDRTALQLRSEIEDLLARHWPGSAYQMFVVCPTAPAAGRRCTGRFPVDQLSAARDRAERSHECRVCHERHDLDLLLAPFRVPAVLSRTPPGPVPAAAGAVPVVLLPDSPAPTDPVQLALLGPDGSGKSTYLVSLPIAAEAAADRWSLVANDQRSADYMSRGAELLRDAGRFPSRDMLAAPVRCVFNRTPPAAGRTRFPRRAGGDREQVEFVLECWEQPDGLYRENPAVLEHLARSDGLVYLLDPAREARPYSGSQHLHAQVHMLYRRMQQLGQARDGKLPQHIAVCVTKFDDDRFLRQLVRETSLISQERDGARLPAVPPSRTEELFTWMCKSLPGNMQLIRETLWTYFHPDRVTFFVTSAIGFRLNRSGIFDFRDFDNLNTQVEPPVLRDRARPINVLEPLVLLERQIRAARRHAAR</sequence>
<feature type="domain" description="COR" evidence="3">
    <location>
        <begin position="681"/>
        <end position="809"/>
    </location>
</feature>
<evidence type="ECO:0000313" key="4">
    <source>
        <dbReference type="EMBL" id="GIG50526.1"/>
    </source>
</evidence>
<dbReference type="InterPro" id="IPR032171">
    <property type="entry name" value="COR-A"/>
</dbReference>
<keyword evidence="1" id="KW-0677">Repeat</keyword>
<keyword evidence="5" id="KW-1185">Reference proteome</keyword>
<proteinExistence type="predicted"/>
<dbReference type="NCBIfam" id="NF041121">
    <property type="entry name" value="SAV_2336_NTERM"/>
    <property type="match status" value="1"/>
</dbReference>
<organism evidence="4 5">
    <name type="scientific">Dactylosporangium siamense</name>
    <dbReference type="NCBI Taxonomy" id="685454"/>
    <lineage>
        <taxon>Bacteria</taxon>
        <taxon>Bacillati</taxon>
        <taxon>Actinomycetota</taxon>
        <taxon>Actinomycetes</taxon>
        <taxon>Micromonosporales</taxon>
        <taxon>Micromonosporaceae</taxon>
        <taxon>Dactylosporangium</taxon>
    </lineage>
</organism>
<dbReference type="SUPFAM" id="SSF52540">
    <property type="entry name" value="P-loop containing nucleoside triphosphate hydrolases"/>
    <property type="match status" value="1"/>
</dbReference>
<evidence type="ECO:0000313" key="5">
    <source>
        <dbReference type="Proteomes" id="UP000660611"/>
    </source>
</evidence>
<evidence type="ECO:0000256" key="2">
    <source>
        <dbReference type="SAM" id="MobiDB-lite"/>
    </source>
</evidence>
<dbReference type="EMBL" id="BONQ01000132">
    <property type="protein sequence ID" value="GIG50526.1"/>
    <property type="molecule type" value="Genomic_DNA"/>
</dbReference>
<dbReference type="RefSeq" id="WP_203852171.1">
    <property type="nucleotide sequence ID" value="NZ_BAAAVW010000028.1"/>
</dbReference>
<gene>
    <name evidence="4" type="ORF">Dsi01nite_085670</name>
</gene>
<dbReference type="InterPro" id="IPR047738">
    <property type="entry name" value="SAV_2336-like_N"/>
</dbReference>
<dbReference type="Pfam" id="PF16095">
    <property type="entry name" value="COR-A"/>
    <property type="match status" value="1"/>
</dbReference>
<protein>
    <recommendedName>
        <fullName evidence="3">COR domain-containing protein</fullName>
    </recommendedName>
</protein>
<name>A0A919PWG6_9ACTN</name>
<dbReference type="InterPro" id="IPR027417">
    <property type="entry name" value="P-loop_NTPase"/>
</dbReference>
<feature type="region of interest" description="Disordered" evidence="2">
    <location>
        <begin position="48"/>
        <end position="109"/>
    </location>
</feature>